<proteinExistence type="predicted"/>
<protein>
    <submittedName>
        <fullName evidence="2">Uncharacterized protein</fullName>
    </submittedName>
</protein>
<evidence type="ECO:0000256" key="1">
    <source>
        <dbReference type="SAM" id="Phobius"/>
    </source>
</evidence>
<comment type="caution">
    <text evidence="2">The sequence shown here is derived from an EMBL/GenBank/DDBJ whole genome shotgun (WGS) entry which is preliminary data.</text>
</comment>
<feature type="transmembrane region" description="Helical" evidence="1">
    <location>
        <begin position="6"/>
        <end position="24"/>
    </location>
</feature>
<gene>
    <name evidence="2" type="ORF">O3H54_03915</name>
</gene>
<evidence type="ECO:0000313" key="3">
    <source>
        <dbReference type="Proteomes" id="UP001068021"/>
    </source>
</evidence>
<keyword evidence="1" id="KW-0812">Transmembrane</keyword>
<keyword evidence="3" id="KW-1185">Reference proteome</keyword>
<feature type="transmembrane region" description="Helical" evidence="1">
    <location>
        <begin position="36"/>
        <end position="57"/>
    </location>
</feature>
<dbReference type="RefSeq" id="WP_048080320.1">
    <property type="nucleotide sequence ID" value="NZ_JAPVER010000018.1"/>
</dbReference>
<dbReference type="AlphaFoldDB" id="A0A9E5DJX6"/>
<feature type="transmembrane region" description="Helical" evidence="1">
    <location>
        <begin position="63"/>
        <end position="94"/>
    </location>
</feature>
<keyword evidence="1" id="KW-1133">Transmembrane helix</keyword>
<name>A0A9E5DJX6_9EURY</name>
<dbReference type="Proteomes" id="UP001068021">
    <property type="component" value="Unassembled WGS sequence"/>
</dbReference>
<dbReference type="EMBL" id="JAPVER010000018">
    <property type="protein sequence ID" value="MCZ3365024.1"/>
    <property type="molecule type" value="Genomic_DNA"/>
</dbReference>
<keyword evidence="1" id="KW-0472">Membrane</keyword>
<evidence type="ECO:0000313" key="2">
    <source>
        <dbReference type="EMBL" id="MCZ3365024.1"/>
    </source>
</evidence>
<sequence>MFCNNSTGFGISFLGYIMTLMVLIGGKIMRRNEQNALTYLLGGLGLIILLGGLFKLYNLNYGLMAAFILWIIGGAIGKTVMGVIGSIGLIFLMVGTFHYSLIYVLLGTIAIWVTAGTFGRYSNMG</sequence>
<organism evidence="2 3">
    <name type="scientific">Methanobacterium veterum</name>
    <dbReference type="NCBI Taxonomy" id="408577"/>
    <lineage>
        <taxon>Archaea</taxon>
        <taxon>Methanobacteriati</taxon>
        <taxon>Methanobacteriota</taxon>
        <taxon>Methanomada group</taxon>
        <taxon>Methanobacteria</taxon>
        <taxon>Methanobacteriales</taxon>
        <taxon>Methanobacteriaceae</taxon>
        <taxon>Methanobacterium</taxon>
    </lineage>
</organism>
<reference evidence="2" key="1">
    <citation type="submission" date="2022-12" db="EMBL/GenBank/DDBJ databases">
        <title>Reclassification of two methanogenic archaea species isolated from the Kolyma lowland permafrost.</title>
        <authorList>
            <person name="Trubitsyn V.E."/>
            <person name="Rivkina E.M."/>
            <person name="Shcherbakova V.A."/>
        </authorList>
    </citation>
    <scope>NUCLEOTIDE SEQUENCE</scope>
    <source>
        <strain evidence="2">M2</strain>
    </source>
</reference>
<feature type="transmembrane region" description="Helical" evidence="1">
    <location>
        <begin position="101"/>
        <end position="121"/>
    </location>
</feature>
<accession>A0A9E5DJX6</accession>